<feature type="binding site" description="axial binding residue" evidence="13">
    <location>
        <position position="591"/>
    </location>
    <ligand>
        <name>heme</name>
        <dbReference type="ChEBI" id="CHEBI:30413"/>
    </ligand>
    <ligandPart>
        <name>Fe</name>
        <dbReference type="ChEBI" id="CHEBI:18248"/>
    </ligandPart>
</feature>
<protein>
    <submittedName>
        <fullName evidence="14">Cytochrome P450</fullName>
    </submittedName>
</protein>
<dbReference type="AlphaFoldDB" id="A0A4Y7T640"/>
<dbReference type="InterPro" id="IPR001128">
    <property type="entry name" value="Cyt_P450"/>
</dbReference>
<dbReference type="PRINTS" id="PR00463">
    <property type="entry name" value="EP450I"/>
</dbReference>
<evidence type="ECO:0000256" key="9">
    <source>
        <dbReference type="ARBA" id="ARBA00023002"/>
    </source>
</evidence>
<evidence type="ECO:0000256" key="7">
    <source>
        <dbReference type="ARBA" id="ARBA00022723"/>
    </source>
</evidence>
<keyword evidence="9" id="KW-0560">Oxidoreductase</keyword>
<dbReference type="CDD" id="cd11069">
    <property type="entry name" value="CYP_FUM15-like"/>
    <property type="match status" value="1"/>
</dbReference>
<keyword evidence="6" id="KW-0812">Transmembrane</keyword>
<proteinExistence type="inferred from homology"/>
<evidence type="ECO:0000256" key="2">
    <source>
        <dbReference type="ARBA" id="ARBA00004370"/>
    </source>
</evidence>
<evidence type="ECO:0000256" key="13">
    <source>
        <dbReference type="PIRSR" id="PIRSR602401-1"/>
    </source>
</evidence>
<evidence type="ECO:0000313" key="14">
    <source>
        <dbReference type="EMBL" id="TEB29424.1"/>
    </source>
</evidence>
<dbReference type="InterPro" id="IPR050121">
    <property type="entry name" value="Cytochrome_P450_monoxygenase"/>
</dbReference>
<comment type="pathway">
    <text evidence="3">Secondary metabolite biosynthesis; terpenoid biosynthesis.</text>
</comment>
<evidence type="ECO:0000256" key="3">
    <source>
        <dbReference type="ARBA" id="ARBA00004721"/>
    </source>
</evidence>
<comment type="cofactor">
    <cofactor evidence="1 13">
        <name>heme</name>
        <dbReference type="ChEBI" id="CHEBI:30413"/>
    </cofactor>
</comment>
<keyword evidence="10 13" id="KW-0408">Iron</keyword>
<sequence length="649" mass="72714">MHETSANYFANLKSLAHPGRTVDHDTRNLICDRFLLAAHDPFSDRAGPIRGPIREGKSLLRTQFPINVRIVHDMGILCGIYGLVNEPLFRSREVQKLQPIAPSVSAQSMISSTTIQICLSALAATLTWPLIRHYLLPSPLDKIPGPKPLSPVLGHLPQMFTPDSWDFHQSLVDNYPRVAKLLGLFKRPILYVYDSKALYHIFVKDQHIFEEVYTFLGANQVAFGDGLLSTLGDLHKRQRKMLNPVFSVAHIKKMIPTFFKITGNLRQALLAKTADGPQEVEMVDLMSKTALELISQCGLGKSFDSFTDGDEDEYITALKTLLPLSSSKTLMLVRQVTMPLVNKFHLGTSPTLHFLVSLVPWGRMRLLQQKIDIMHKTSVDIFNAKKRSILNEGDTNQVDFLSILLRENMKASKEDQLPDDQVVAQISTLMFAAMDTTSNALCRILSLLATHQDVQDKLRHEIRAAKENFAEPGYEQLMTMSYLDAVIRETMRRYSPAPVVPREAHADGVLPLSQSIKTVDGKEINEVFVPKGTMIIVPVPAINTDPELWGVDSYEWKPERWLSPVPQAVVDARIPGVYSHLMTFVGGGRACIGFKFSELEMKTVLFVLLDRFKFTPGSKEVYWNMVGVATPSADRGMKLMLPGIVGKLL</sequence>
<evidence type="ECO:0000256" key="11">
    <source>
        <dbReference type="ARBA" id="ARBA00023033"/>
    </source>
</evidence>
<dbReference type="OrthoDB" id="1470350at2759"/>
<dbReference type="InterPro" id="IPR036396">
    <property type="entry name" value="Cyt_P450_sf"/>
</dbReference>
<dbReference type="Gene3D" id="1.10.630.10">
    <property type="entry name" value="Cytochrome P450"/>
    <property type="match status" value="1"/>
</dbReference>
<keyword evidence="8" id="KW-1133">Transmembrane helix</keyword>
<dbReference type="SUPFAM" id="SSF48264">
    <property type="entry name" value="Cytochrome P450"/>
    <property type="match status" value="1"/>
</dbReference>
<evidence type="ECO:0000256" key="4">
    <source>
        <dbReference type="ARBA" id="ARBA00010617"/>
    </source>
</evidence>
<accession>A0A4Y7T640</accession>
<dbReference type="STRING" id="71717.A0A4Y7T640"/>
<name>A0A4Y7T640_COPMI</name>
<evidence type="ECO:0000256" key="5">
    <source>
        <dbReference type="ARBA" id="ARBA00022617"/>
    </source>
</evidence>
<comment type="similarity">
    <text evidence="4">Belongs to the cytochrome P450 family.</text>
</comment>
<dbReference type="GO" id="GO:0004497">
    <property type="term" value="F:monooxygenase activity"/>
    <property type="evidence" value="ECO:0007669"/>
    <property type="project" value="UniProtKB-KW"/>
</dbReference>
<keyword evidence="15" id="KW-1185">Reference proteome</keyword>
<organism evidence="14 15">
    <name type="scientific">Coprinellus micaceus</name>
    <name type="common">Glistening ink-cap mushroom</name>
    <name type="synonym">Coprinus micaceus</name>
    <dbReference type="NCBI Taxonomy" id="71717"/>
    <lineage>
        <taxon>Eukaryota</taxon>
        <taxon>Fungi</taxon>
        <taxon>Dikarya</taxon>
        <taxon>Basidiomycota</taxon>
        <taxon>Agaricomycotina</taxon>
        <taxon>Agaricomycetes</taxon>
        <taxon>Agaricomycetidae</taxon>
        <taxon>Agaricales</taxon>
        <taxon>Agaricineae</taxon>
        <taxon>Psathyrellaceae</taxon>
        <taxon>Coprinellus</taxon>
    </lineage>
</organism>
<dbReference type="EMBL" id="QPFP01000027">
    <property type="protein sequence ID" value="TEB29424.1"/>
    <property type="molecule type" value="Genomic_DNA"/>
</dbReference>
<keyword evidence="11" id="KW-0503">Monooxygenase</keyword>
<dbReference type="GO" id="GO:0016020">
    <property type="term" value="C:membrane"/>
    <property type="evidence" value="ECO:0007669"/>
    <property type="project" value="UniProtKB-SubCell"/>
</dbReference>
<dbReference type="Pfam" id="PF00067">
    <property type="entry name" value="p450"/>
    <property type="match status" value="1"/>
</dbReference>
<keyword evidence="7 13" id="KW-0479">Metal-binding</keyword>
<dbReference type="GO" id="GO:0005506">
    <property type="term" value="F:iron ion binding"/>
    <property type="evidence" value="ECO:0007669"/>
    <property type="project" value="InterPro"/>
</dbReference>
<evidence type="ECO:0000313" key="15">
    <source>
        <dbReference type="Proteomes" id="UP000298030"/>
    </source>
</evidence>
<dbReference type="PRINTS" id="PR00385">
    <property type="entry name" value="P450"/>
</dbReference>
<evidence type="ECO:0000256" key="8">
    <source>
        <dbReference type="ARBA" id="ARBA00022989"/>
    </source>
</evidence>
<gene>
    <name evidence="14" type="ORF">FA13DRAFT_1815205</name>
</gene>
<dbReference type="Proteomes" id="UP000298030">
    <property type="component" value="Unassembled WGS sequence"/>
</dbReference>
<keyword evidence="5 13" id="KW-0349">Heme</keyword>
<comment type="subcellular location">
    <subcellularLocation>
        <location evidence="2">Membrane</location>
    </subcellularLocation>
</comment>
<evidence type="ECO:0000256" key="12">
    <source>
        <dbReference type="ARBA" id="ARBA00023136"/>
    </source>
</evidence>
<comment type="caution">
    <text evidence="14">The sequence shown here is derived from an EMBL/GenBank/DDBJ whole genome shotgun (WGS) entry which is preliminary data.</text>
</comment>
<evidence type="ECO:0000256" key="10">
    <source>
        <dbReference type="ARBA" id="ARBA00023004"/>
    </source>
</evidence>
<reference evidence="14 15" key="1">
    <citation type="journal article" date="2019" name="Nat. Ecol. Evol.">
        <title>Megaphylogeny resolves global patterns of mushroom evolution.</title>
        <authorList>
            <person name="Varga T."/>
            <person name="Krizsan K."/>
            <person name="Foldi C."/>
            <person name="Dima B."/>
            <person name="Sanchez-Garcia M."/>
            <person name="Sanchez-Ramirez S."/>
            <person name="Szollosi G.J."/>
            <person name="Szarkandi J.G."/>
            <person name="Papp V."/>
            <person name="Albert L."/>
            <person name="Andreopoulos W."/>
            <person name="Angelini C."/>
            <person name="Antonin V."/>
            <person name="Barry K.W."/>
            <person name="Bougher N.L."/>
            <person name="Buchanan P."/>
            <person name="Buyck B."/>
            <person name="Bense V."/>
            <person name="Catcheside P."/>
            <person name="Chovatia M."/>
            <person name="Cooper J."/>
            <person name="Damon W."/>
            <person name="Desjardin D."/>
            <person name="Finy P."/>
            <person name="Geml J."/>
            <person name="Haridas S."/>
            <person name="Hughes K."/>
            <person name="Justo A."/>
            <person name="Karasinski D."/>
            <person name="Kautmanova I."/>
            <person name="Kiss B."/>
            <person name="Kocsube S."/>
            <person name="Kotiranta H."/>
            <person name="LaButti K.M."/>
            <person name="Lechner B.E."/>
            <person name="Liimatainen K."/>
            <person name="Lipzen A."/>
            <person name="Lukacs Z."/>
            <person name="Mihaltcheva S."/>
            <person name="Morgado L.N."/>
            <person name="Niskanen T."/>
            <person name="Noordeloos M.E."/>
            <person name="Ohm R.A."/>
            <person name="Ortiz-Santana B."/>
            <person name="Ovrebo C."/>
            <person name="Racz N."/>
            <person name="Riley R."/>
            <person name="Savchenko A."/>
            <person name="Shiryaev A."/>
            <person name="Soop K."/>
            <person name="Spirin V."/>
            <person name="Szebenyi C."/>
            <person name="Tomsovsky M."/>
            <person name="Tulloss R.E."/>
            <person name="Uehling J."/>
            <person name="Grigoriev I.V."/>
            <person name="Vagvolgyi C."/>
            <person name="Papp T."/>
            <person name="Martin F.M."/>
            <person name="Miettinen O."/>
            <person name="Hibbett D.S."/>
            <person name="Nagy L.G."/>
        </authorList>
    </citation>
    <scope>NUCLEOTIDE SEQUENCE [LARGE SCALE GENOMIC DNA]</scope>
    <source>
        <strain evidence="14 15">FP101781</strain>
    </source>
</reference>
<keyword evidence="12" id="KW-0472">Membrane</keyword>
<dbReference type="PANTHER" id="PTHR24305">
    <property type="entry name" value="CYTOCHROME P450"/>
    <property type="match status" value="1"/>
</dbReference>
<evidence type="ECO:0000256" key="1">
    <source>
        <dbReference type="ARBA" id="ARBA00001971"/>
    </source>
</evidence>
<evidence type="ECO:0000256" key="6">
    <source>
        <dbReference type="ARBA" id="ARBA00022692"/>
    </source>
</evidence>
<dbReference type="GO" id="GO:0020037">
    <property type="term" value="F:heme binding"/>
    <property type="evidence" value="ECO:0007669"/>
    <property type="project" value="InterPro"/>
</dbReference>
<dbReference type="GO" id="GO:0016705">
    <property type="term" value="F:oxidoreductase activity, acting on paired donors, with incorporation or reduction of molecular oxygen"/>
    <property type="evidence" value="ECO:0007669"/>
    <property type="project" value="InterPro"/>
</dbReference>
<dbReference type="InterPro" id="IPR002401">
    <property type="entry name" value="Cyt_P450_E_grp-I"/>
</dbReference>
<dbReference type="PANTHER" id="PTHR24305:SF166">
    <property type="entry name" value="CYTOCHROME P450 12A4, MITOCHONDRIAL-RELATED"/>
    <property type="match status" value="1"/>
</dbReference>